<name>A0A8J2KF53_9HEXA</name>
<accession>A0A8J2KF53</accession>
<organism evidence="1 2">
    <name type="scientific">Allacma fusca</name>
    <dbReference type="NCBI Taxonomy" id="39272"/>
    <lineage>
        <taxon>Eukaryota</taxon>
        <taxon>Metazoa</taxon>
        <taxon>Ecdysozoa</taxon>
        <taxon>Arthropoda</taxon>
        <taxon>Hexapoda</taxon>
        <taxon>Collembola</taxon>
        <taxon>Symphypleona</taxon>
        <taxon>Sminthuridae</taxon>
        <taxon>Allacma</taxon>
    </lineage>
</organism>
<gene>
    <name evidence="1" type="ORF">AFUS01_LOCUS27368</name>
</gene>
<reference evidence="1" key="1">
    <citation type="submission" date="2021-06" db="EMBL/GenBank/DDBJ databases">
        <authorList>
            <person name="Hodson N. C."/>
            <person name="Mongue J. A."/>
            <person name="Jaron S. K."/>
        </authorList>
    </citation>
    <scope>NUCLEOTIDE SEQUENCE</scope>
</reference>
<keyword evidence="2" id="KW-1185">Reference proteome</keyword>
<feature type="non-terminal residue" evidence="1">
    <location>
        <position position="17"/>
    </location>
</feature>
<feature type="non-terminal residue" evidence="1">
    <location>
        <position position="1"/>
    </location>
</feature>
<sequence length="17" mass="2120">WWTKKTSLLFYAAFFPN</sequence>
<dbReference type="Proteomes" id="UP000708208">
    <property type="component" value="Unassembled WGS sequence"/>
</dbReference>
<evidence type="ECO:0000313" key="1">
    <source>
        <dbReference type="EMBL" id="CAG7816766.1"/>
    </source>
</evidence>
<protein>
    <submittedName>
        <fullName evidence="1">Uncharacterized protein</fullName>
    </submittedName>
</protein>
<dbReference type="AlphaFoldDB" id="A0A8J2KF53"/>
<evidence type="ECO:0000313" key="2">
    <source>
        <dbReference type="Proteomes" id="UP000708208"/>
    </source>
</evidence>
<proteinExistence type="predicted"/>
<dbReference type="EMBL" id="CAJVCH010377898">
    <property type="protein sequence ID" value="CAG7816766.1"/>
    <property type="molecule type" value="Genomic_DNA"/>
</dbReference>
<comment type="caution">
    <text evidence="1">The sequence shown here is derived from an EMBL/GenBank/DDBJ whole genome shotgun (WGS) entry which is preliminary data.</text>
</comment>